<accession>A0A0G4H8W2</accession>
<dbReference type="NCBIfam" id="TIGR01494">
    <property type="entry name" value="ATPase_P-type"/>
    <property type="match status" value="1"/>
</dbReference>
<feature type="transmembrane region" description="Helical" evidence="17">
    <location>
        <begin position="873"/>
        <end position="898"/>
    </location>
</feature>
<dbReference type="Pfam" id="PF13246">
    <property type="entry name" value="Cation_ATPase"/>
    <property type="match status" value="1"/>
</dbReference>
<dbReference type="GO" id="GO:1990573">
    <property type="term" value="P:potassium ion import across plasma membrane"/>
    <property type="evidence" value="ECO:0007669"/>
    <property type="project" value="TreeGrafter"/>
</dbReference>
<evidence type="ECO:0000256" key="12">
    <source>
        <dbReference type="ARBA" id="ARBA00035029"/>
    </source>
</evidence>
<dbReference type="Gene3D" id="3.40.1110.10">
    <property type="entry name" value="Calcium-transporting ATPase, cytoplasmic domain N"/>
    <property type="match status" value="1"/>
</dbReference>
<dbReference type="SUPFAM" id="SSF81653">
    <property type="entry name" value="Calcium ATPase, transduction domain A"/>
    <property type="match status" value="1"/>
</dbReference>
<dbReference type="Gene3D" id="1.20.1110.10">
    <property type="entry name" value="Calcium-transporting ATPase, transmembrane domain"/>
    <property type="match status" value="3"/>
</dbReference>
<dbReference type="InterPro" id="IPR059000">
    <property type="entry name" value="ATPase_P-type_domA"/>
</dbReference>
<feature type="transmembrane region" description="Helical" evidence="17">
    <location>
        <begin position="1313"/>
        <end position="1331"/>
    </location>
</feature>
<organism evidence="19">
    <name type="scientific">Chromera velia CCMP2878</name>
    <dbReference type="NCBI Taxonomy" id="1169474"/>
    <lineage>
        <taxon>Eukaryota</taxon>
        <taxon>Sar</taxon>
        <taxon>Alveolata</taxon>
        <taxon>Colpodellida</taxon>
        <taxon>Chromeraceae</taxon>
        <taxon>Chromera</taxon>
    </lineage>
</organism>
<dbReference type="GO" id="GO:0005886">
    <property type="term" value="C:plasma membrane"/>
    <property type="evidence" value="ECO:0007669"/>
    <property type="project" value="TreeGrafter"/>
</dbReference>
<evidence type="ECO:0000313" key="19">
    <source>
        <dbReference type="EMBL" id="CEM40387.1"/>
    </source>
</evidence>
<sequence length="1433" mass="156498">MEGDGGDSLKYPLLENGGEGGGAQGSEAPSSSPAPAAEPSEVPVKTGTRVSIAAPRSSMRTSISSIGSNRLELTAAQKKIRRSMLGVNTFGDAQVGSQLAMMKPRDQIEYVQAVEPARFERALSEVTHDQKAQAARQNTQKPLEELAAELDTSLESGISSAAAESKLQSLGYNELEKAKGKSFNRILLEQINALNMLVVAAAVIAMLQGNIPGFGDEPDYGSGVLLLFIVSICIIVGAYMEWKCNAIMADVSNLSAPTCKVMRDGQEMEIEARCLVPGDIVLLSTGDAIPADLVGLIATKLNAEEVGLTPVQKTMNKIGGLITILCIVLVTGIFLVSFFNRVNDPADPCRKDDTTCFLTKSIMRSIFNAVGAIPETLQPAVMFTLVVGCSQMAQHKAATTKLAAIDTLGSCTVICSDKTGTLTEGKMTAIRFGGVARVPGGTTALTFWPQKGFNPVGGIFNEDELDDSKKTAIQSMADNGENVFSPILTDLGDQKKASTDPRACLIQSTLMALYLNCYGTTLERDDNGYWVINGRSVGNMSEAALVVAARKAQITGTEPFSKYTRVIEAEIPFSSARKLAATVHRLPEDGMFEGIQAPKGCAYVAVVKGAPDKLLPYVTRNLEWDNGKLKVSKDAMTEEEVAGVEAINASMSGDALRVLLASVNFINEREMQTMRSTKSLDEKVDIALGAKNSGSDPPALLGLFGLMDPPRSSVKHAIRLCRQAGVRVVMITGDQTSTACAIARELGILRYSEDPAKRASICAALQDESGVDKTEREVDELTKRVNVWSRARPTDKVLIVESLQRQGHVPAMTGDGVNDAGALKTADIGVAMGITGTDVTKAAADIVLLDDNFATIVAAVEEGRRIFNNIQKLVLYLMCVNLFEVIVIMIAMICGLAVPLEEAQLFYANVVSHDFYPWCMVTEPAEPTNMQQPPRDRKKPLIGKFQWIYIFGLSFITYSACMLASQLIGSRTFTGTIYRDKMTGTEDIDVWMEDDHANYVCFKAGREDESGKFFEDRSPLFCEVFVRSVFWSTTPTTSTNAQKGWHFIVYPVNKTIPVHIPLLSSPLLPFPLPFSEGVVEFTDESSATMARAKFNGHELDRRKLKLKLSNREPPLDLIDYMTGDWGNYFEKESGPWIYLDQDFNSDSWSYPLLQKCGQSSEENNHLCWTACGKPGQETKACFEDKEYMKELQLTIQEAQLDPSLKDKTKFAEDIFKEMVAKKMAIPAGEPGSLAPAGLWKMTSAEKSAEEDDDDEGGHDADQPVLFSQWTAAAYGARKMRSMVLLTMVTMEIFLLFGISKYKYSWDAVMENRLFPMAWVPMVGLLLIFVYLPPTAKILGAPNPLGFAPLDLWNFFIAVGLAIVFAASLEFFKGLFRKEHERAMDDKVVLARLAARGEVAPFCRTTDIGNMAEARDRLDDLDAQDEAEAIRAAK</sequence>
<evidence type="ECO:0000256" key="16">
    <source>
        <dbReference type="SAM" id="MobiDB-lite"/>
    </source>
</evidence>
<feature type="transmembrane region" description="Helical" evidence="17">
    <location>
        <begin position="1351"/>
        <end position="1371"/>
    </location>
</feature>
<dbReference type="Pfam" id="PF00122">
    <property type="entry name" value="E1-E2_ATPase"/>
    <property type="match status" value="1"/>
</dbReference>
<dbReference type="GO" id="GO:0005524">
    <property type="term" value="F:ATP binding"/>
    <property type="evidence" value="ECO:0007669"/>
    <property type="project" value="UniProtKB-KW"/>
</dbReference>
<keyword evidence="2" id="KW-1003">Cell membrane</keyword>
<dbReference type="PhylomeDB" id="A0A0G4H8W2"/>
<dbReference type="InterPro" id="IPR001757">
    <property type="entry name" value="P_typ_ATPase"/>
</dbReference>
<dbReference type="EC" id="7.2.2.3" evidence="12"/>
<evidence type="ECO:0000256" key="13">
    <source>
        <dbReference type="ARBA" id="ARBA00038148"/>
    </source>
</evidence>
<keyword evidence="10 17" id="KW-0472">Membrane</keyword>
<dbReference type="GO" id="GO:0030007">
    <property type="term" value="P:intracellular potassium ion homeostasis"/>
    <property type="evidence" value="ECO:0007669"/>
    <property type="project" value="TreeGrafter"/>
</dbReference>
<dbReference type="PRINTS" id="PR00120">
    <property type="entry name" value="HATPASE"/>
</dbReference>
<dbReference type="SFLD" id="SFLDS00003">
    <property type="entry name" value="Haloacid_Dehalogenase"/>
    <property type="match status" value="1"/>
</dbReference>
<evidence type="ECO:0000256" key="11">
    <source>
        <dbReference type="ARBA" id="ARBA00023201"/>
    </source>
</evidence>
<keyword evidence="11" id="KW-0813">Transport</keyword>
<name>A0A0G4H8W2_9ALVE</name>
<comment type="similarity">
    <text evidence="13">Belongs to the cation transport ATPase (P-type) (TC 3.A.3) family.</text>
</comment>
<evidence type="ECO:0000259" key="18">
    <source>
        <dbReference type="SMART" id="SM00831"/>
    </source>
</evidence>
<dbReference type="Gene3D" id="3.40.50.1000">
    <property type="entry name" value="HAD superfamily/HAD-like"/>
    <property type="match status" value="1"/>
</dbReference>
<dbReference type="Pfam" id="PF00689">
    <property type="entry name" value="Cation_ATPase_C"/>
    <property type="match status" value="2"/>
</dbReference>
<dbReference type="InterPro" id="IPR023214">
    <property type="entry name" value="HAD_sf"/>
</dbReference>
<dbReference type="EMBL" id="CDMZ01002028">
    <property type="protein sequence ID" value="CEM40387.1"/>
    <property type="molecule type" value="Genomic_DNA"/>
</dbReference>
<dbReference type="InterPro" id="IPR004014">
    <property type="entry name" value="ATPase_P-typ_cation-transptr_N"/>
</dbReference>
<dbReference type="GO" id="GO:1902600">
    <property type="term" value="P:proton transmembrane transport"/>
    <property type="evidence" value="ECO:0007669"/>
    <property type="project" value="TreeGrafter"/>
</dbReference>
<dbReference type="SUPFAM" id="SSF81665">
    <property type="entry name" value="Calcium ATPase, transmembrane domain M"/>
    <property type="match status" value="1"/>
</dbReference>
<evidence type="ECO:0000256" key="6">
    <source>
        <dbReference type="ARBA" id="ARBA00022967"/>
    </source>
</evidence>
<feature type="region of interest" description="Disordered" evidence="16">
    <location>
        <begin position="1"/>
        <end position="48"/>
    </location>
</feature>
<proteinExistence type="inferred from homology"/>
<dbReference type="GO" id="GO:0003676">
    <property type="term" value="F:nucleic acid binding"/>
    <property type="evidence" value="ECO:0007669"/>
    <property type="project" value="InterPro"/>
</dbReference>
<dbReference type="GO" id="GO:0006883">
    <property type="term" value="P:intracellular sodium ion homeostasis"/>
    <property type="evidence" value="ECO:0007669"/>
    <property type="project" value="TreeGrafter"/>
</dbReference>
<dbReference type="FunFam" id="3.40.50.1000:FF:000083">
    <property type="entry name" value="Sodium/potassium-transporting ATPase subunit alpha"/>
    <property type="match status" value="1"/>
</dbReference>
<dbReference type="GO" id="GO:0036376">
    <property type="term" value="P:sodium ion export across plasma membrane"/>
    <property type="evidence" value="ECO:0007669"/>
    <property type="project" value="TreeGrafter"/>
</dbReference>
<dbReference type="SUPFAM" id="SSF56784">
    <property type="entry name" value="HAD-like"/>
    <property type="match status" value="1"/>
</dbReference>
<keyword evidence="11" id="KW-0739">Sodium transport</keyword>
<dbReference type="SMART" id="SM00831">
    <property type="entry name" value="Cation_ATPase_N"/>
    <property type="match status" value="1"/>
</dbReference>
<dbReference type="InterPro" id="IPR006068">
    <property type="entry name" value="ATPase_P-typ_cation-transptr_C"/>
</dbReference>
<feature type="transmembrane region" description="Helical" evidence="17">
    <location>
        <begin position="1282"/>
        <end position="1301"/>
    </location>
</feature>
<dbReference type="InterPro" id="IPR035979">
    <property type="entry name" value="RBD_domain_sf"/>
</dbReference>
<evidence type="ECO:0000256" key="5">
    <source>
        <dbReference type="ARBA" id="ARBA00022840"/>
    </source>
</evidence>
<keyword evidence="5" id="KW-0067">ATP-binding</keyword>
<reference evidence="19" key="1">
    <citation type="submission" date="2014-11" db="EMBL/GenBank/DDBJ databases">
        <authorList>
            <person name="Otto D Thomas"/>
            <person name="Naeem Raeece"/>
        </authorList>
    </citation>
    <scope>NUCLEOTIDE SEQUENCE</scope>
</reference>
<dbReference type="InterPro" id="IPR044492">
    <property type="entry name" value="P_typ_ATPase_HD_dom"/>
</dbReference>
<dbReference type="InterPro" id="IPR018303">
    <property type="entry name" value="ATPase_P-typ_P_site"/>
</dbReference>
<keyword evidence="3 17" id="KW-0812">Transmembrane</keyword>
<dbReference type="SFLD" id="SFLDG00002">
    <property type="entry name" value="C1.7:_P-type_atpase_like"/>
    <property type="match status" value="1"/>
</dbReference>
<evidence type="ECO:0000256" key="7">
    <source>
        <dbReference type="ARBA" id="ARBA00022989"/>
    </source>
</evidence>
<dbReference type="Gene3D" id="2.70.150.10">
    <property type="entry name" value="Calcium-transporting ATPase, cytoplasmic transduction domain A"/>
    <property type="match status" value="1"/>
</dbReference>
<feature type="transmembrane region" description="Helical" evidence="17">
    <location>
        <begin position="220"/>
        <end position="240"/>
    </location>
</feature>
<evidence type="ECO:0000256" key="3">
    <source>
        <dbReference type="ARBA" id="ARBA00022692"/>
    </source>
</evidence>
<comment type="catalytic activity">
    <reaction evidence="14">
        <text>Na(+)(in) + ATP + H2O = Na(+)(out) + ADP + phosphate + H(+)</text>
        <dbReference type="Rhea" id="RHEA:14633"/>
        <dbReference type="ChEBI" id="CHEBI:15377"/>
        <dbReference type="ChEBI" id="CHEBI:15378"/>
        <dbReference type="ChEBI" id="CHEBI:29101"/>
        <dbReference type="ChEBI" id="CHEBI:30616"/>
        <dbReference type="ChEBI" id="CHEBI:43474"/>
        <dbReference type="ChEBI" id="CHEBI:456216"/>
        <dbReference type="EC" id="7.2.2.3"/>
    </reaction>
    <physiologicalReaction direction="left-to-right" evidence="14">
        <dbReference type="Rhea" id="RHEA:14634"/>
    </physiologicalReaction>
</comment>
<keyword evidence="4" id="KW-0547">Nucleotide-binding</keyword>
<evidence type="ECO:0000256" key="9">
    <source>
        <dbReference type="ARBA" id="ARBA00023065"/>
    </source>
</evidence>
<feature type="transmembrane region" description="Helical" evidence="17">
    <location>
        <begin position="318"/>
        <end position="339"/>
    </location>
</feature>
<keyword evidence="9" id="KW-0406">Ion transport</keyword>
<dbReference type="GO" id="GO:0016887">
    <property type="term" value="F:ATP hydrolysis activity"/>
    <property type="evidence" value="ECO:0007669"/>
    <property type="project" value="InterPro"/>
</dbReference>
<dbReference type="PANTHER" id="PTHR43294:SF21">
    <property type="entry name" value="CATION TRANSPORTING ATPASE"/>
    <property type="match status" value="1"/>
</dbReference>
<evidence type="ECO:0000256" key="1">
    <source>
        <dbReference type="ARBA" id="ARBA00004651"/>
    </source>
</evidence>
<dbReference type="FunFam" id="3.40.50.1000:FF:000001">
    <property type="entry name" value="Phospholipid-transporting ATPase IC"/>
    <property type="match status" value="1"/>
</dbReference>
<evidence type="ECO:0000256" key="14">
    <source>
        <dbReference type="ARBA" id="ARBA00049499"/>
    </source>
</evidence>
<evidence type="ECO:0000256" key="2">
    <source>
        <dbReference type="ARBA" id="ARBA00022475"/>
    </source>
</evidence>
<gene>
    <name evidence="19" type="ORF">Cvel_5916</name>
</gene>
<dbReference type="SFLD" id="SFLDF00027">
    <property type="entry name" value="p-type_atpase"/>
    <property type="match status" value="1"/>
</dbReference>
<keyword evidence="8" id="KW-0915">Sodium</keyword>
<keyword evidence="6" id="KW-1278">Translocase</keyword>
<dbReference type="InterPro" id="IPR050510">
    <property type="entry name" value="Cation_transp_ATPase_P-type"/>
</dbReference>
<feature type="transmembrane region" description="Helical" evidence="17">
    <location>
        <begin position="186"/>
        <end position="208"/>
    </location>
</feature>
<evidence type="ECO:0000256" key="4">
    <source>
        <dbReference type="ARBA" id="ARBA00022741"/>
    </source>
</evidence>
<evidence type="ECO:0000256" key="17">
    <source>
        <dbReference type="SAM" id="Phobius"/>
    </source>
</evidence>
<feature type="domain" description="Cation-transporting P-type ATPase N-terminal" evidence="18">
    <location>
        <begin position="137"/>
        <end position="210"/>
    </location>
</feature>
<dbReference type="InterPro" id="IPR036412">
    <property type="entry name" value="HAD-like_sf"/>
</dbReference>
<dbReference type="PRINTS" id="PR00119">
    <property type="entry name" value="CATATPASE"/>
</dbReference>
<dbReference type="Pfam" id="PF00690">
    <property type="entry name" value="Cation_ATPase_N"/>
    <property type="match status" value="1"/>
</dbReference>
<keyword evidence="7 17" id="KW-1133">Transmembrane helix</keyword>
<dbReference type="VEuPathDB" id="CryptoDB:Cvel_5916"/>
<feature type="compositionally biased region" description="Low complexity" evidence="16">
    <location>
        <begin position="25"/>
        <end position="43"/>
    </location>
</feature>
<dbReference type="SUPFAM" id="SSF54928">
    <property type="entry name" value="RNA-binding domain, RBD"/>
    <property type="match status" value="1"/>
</dbReference>
<dbReference type="PROSITE" id="PS00154">
    <property type="entry name" value="ATPASE_E1_E2"/>
    <property type="match status" value="1"/>
</dbReference>
<dbReference type="InterPro" id="IPR023298">
    <property type="entry name" value="ATPase_P-typ_TM_dom_sf"/>
</dbReference>
<dbReference type="GO" id="GO:0005391">
    <property type="term" value="F:P-type sodium:potassium-exchanging transporter activity"/>
    <property type="evidence" value="ECO:0007669"/>
    <property type="project" value="TreeGrafter"/>
</dbReference>
<comment type="subcellular location">
    <subcellularLocation>
        <location evidence="1">Cell membrane</location>
        <topology evidence="1">Multi-pass membrane protein</topology>
    </subcellularLocation>
</comment>
<dbReference type="InterPro" id="IPR008250">
    <property type="entry name" value="ATPase_P-typ_transduc_dom_A_sf"/>
</dbReference>
<dbReference type="InterPro" id="IPR023299">
    <property type="entry name" value="ATPase_P-typ_cyto_dom_N"/>
</dbReference>
<evidence type="ECO:0000256" key="10">
    <source>
        <dbReference type="ARBA" id="ARBA00023136"/>
    </source>
</evidence>
<evidence type="ECO:0000256" key="15">
    <source>
        <dbReference type="ARBA" id="ARBA00067200"/>
    </source>
</evidence>
<dbReference type="SUPFAM" id="SSF81660">
    <property type="entry name" value="Metal cation-transporting ATPase, ATP-binding domain N"/>
    <property type="match status" value="1"/>
</dbReference>
<feature type="transmembrane region" description="Helical" evidence="17">
    <location>
        <begin position="947"/>
        <end position="968"/>
    </location>
</feature>
<dbReference type="PANTHER" id="PTHR43294">
    <property type="entry name" value="SODIUM/POTASSIUM-TRANSPORTING ATPASE SUBUNIT ALPHA"/>
    <property type="match status" value="1"/>
</dbReference>
<evidence type="ECO:0000256" key="8">
    <source>
        <dbReference type="ARBA" id="ARBA00023053"/>
    </source>
</evidence>
<protein>
    <recommendedName>
        <fullName evidence="15">P-type sodium-transporting ATPase4</fullName>
        <ecNumber evidence="12">7.2.2.3</ecNumber>
    </recommendedName>
</protein>